<reference evidence="3 4" key="1">
    <citation type="journal article" date="2016" name="Nat. Commun.">
        <title>Thousands of microbial genomes shed light on interconnected biogeochemical processes in an aquifer system.</title>
        <authorList>
            <person name="Anantharaman K."/>
            <person name="Brown C.T."/>
            <person name="Hug L.A."/>
            <person name="Sharon I."/>
            <person name="Castelle C.J."/>
            <person name="Probst A.J."/>
            <person name="Thomas B.C."/>
            <person name="Singh A."/>
            <person name="Wilkins M.J."/>
            <person name="Karaoz U."/>
            <person name="Brodie E.L."/>
            <person name="Williams K.H."/>
            <person name="Hubbard S.S."/>
            <person name="Banfield J.F."/>
        </authorList>
    </citation>
    <scope>NUCLEOTIDE SEQUENCE [LARGE SCALE GENOMIC DNA]</scope>
</reference>
<dbReference type="Proteomes" id="UP000178774">
    <property type="component" value="Unassembled WGS sequence"/>
</dbReference>
<organism evidence="3 4">
    <name type="scientific">Candidatus Staskawiczbacteria bacterium RIFCSPHIGHO2_01_FULL_41_41</name>
    <dbReference type="NCBI Taxonomy" id="1802203"/>
    <lineage>
        <taxon>Bacteria</taxon>
        <taxon>Candidatus Staskawicziibacteriota</taxon>
    </lineage>
</organism>
<dbReference type="InterPro" id="IPR019019">
    <property type="entry name" value="H-type_lectin_domain"/>
</dbReference>
<evidence type="ECO:0000256" key="1">
    <source>
        <dbReference type="SAM" id="Phobius"/>
    </source>
</evidence>
<dbReference type="AlphaFoldDB" id="A0A1G2HU11"/>
<evidence type="ECO:0000259" key="2">
    <source>
        <dbReference type="Pfam" id="PF09458"/>
    </source>
</evidence>
<evidence type="ECO:0000313" key="4">
    <source>
        <dbReference type="Proteomes" id="UP000178774"/>
    </source>
</evidence>
<feature type="domain" description="H-type lectin" evidence="2">
    <location>
        <begin position="79"/>
        <end position="129"/>
    </location>
</feature>
<protein>
    <recommendedName>
        <fullName evidence="2">H-type lectin domain-containing protein</fullName>
    </recommendedName>
</protein>
<gene>
    <name evidence="3" type="ORF">A2822_03075</name>
</gene>
<feature type="transmembrane region" description="Helical" evidence="1">
    <location>
        <begin position="17"/>
        <end position="38"/>
    </location>
</feature>
<dbReference type="Gene3D" id="2.60.40.2080">
    <property type="match status" value="2"/>
</dbReference>
<feature type="domain" description="H-type lectin" evidence="2">
    <location>
        <begin position="300"/>
        <end position="360"/>
    </location>
</feature>
<keyword evidence="1" id="KW-0472">Membrane</keyword>
<accession>A0A1G2HU11</accession>
<keyword evidence="1" id="KW-0812">Transmembrane</keyword>
<dbReference type="InterPro" id="IPR037221">
    <property type="entry name" value="H-type_lectin_dom_sf"/>
</dbReference>
<dbReference type="GO" id="GO:0030246">
    <property type="term" value="F:carbohydrate binding"/>
    <property type="evidence" value="ECO:0007669"/>
    <property type="project" value="InterPro"/>
</dbReference>
<proteinExistence type="predicted"/>
<keyword evidence="1" id="KW-1133">Transmembrane helix</keyword>
<dbReference type="Pfam" id="PF09458">
    <property type="entry name" value="H_lectin"/>
    <property type="match status" value="2"/>
</dbReference>
<dbReference type="GO" id="GO:0007155">
    <property type="term" value="P:cell adhesion"/>
    <property type="evidence" value="ECO:0007669"/>
    <property type="project" value="InterPro"/>
</dbReference>
<evidence type="ECO:0000313" key="3">
    <source>
        <dbReference type="EMBL" id="OGZ66004.1"/>
    </source>
</evidence>
<name>A0A1G2HU11_9BACT</name>
<dbReference type="SUPFAM" id="SSF141086">
    <property type="entry name" value="Agglutinin HPA-like"/>
    <property type="match status" value="2"/>
</dbReference>
<sequence>MIINNSINSKQYFSRNFILKVVIITALIFLGSMGLALYSHNSQISASPSVCRVENKQAVLVNDCTNPIAGGLCAESFYKDITFDQPYAIAPHVIVTPNHISESSCAGSTTDKVVCYPSNITATGFRLYCSGSPTNDDCGAGTNGYSTPATANWMATDASLSCGALSEHGITPTECTNNEDGLCAMGSFTKQITFPIPYLSTPNVIVTAENVSNQGACVGGVTDQILCFPSSIRTTGFTLNCSGSPLASCKTSEGFKSLATAGWLAMESTNQCKVQSQHALETAECPGEILNETCALGFRKAVVFPEPFSAAPKVIVSPELISDSSGVSKCAQGASDAYKCEAIDVTATGFTAICWGSPKADECGAAQEESTTSAKFSYMAVDSGCSLSSTIFSCARDLDCAGAQACSAGGCYPEVW</sequence>
<comment type="caution">
    <text evidence="3">The sequence shown here is derived from an EMBL/GenBank/DDBJ whole genome shotgun (WGS) entry which is preliminary data.</text>
</comment>
<dbReference type="EMBL" id="MHOP01000011">
    <property type="protein sequence ID" value="OGZ66004.1"/>
    <property type="molecule type" value="Genomic_DNA"/>
</dbReference>